<dbReference type="EMBL" id="BLXT01000407">
    <property type="protein sequence ID" value="GFN76792.1"/>
    <property type="molecule type" value="Genomic_DNA"/>
</dbReference>
<keyword evidence="2" id="KW-1185">Reference proteome</keyword>
<accession>A0AAV3Y3K7</accession>
<name>A0AAV3Y3K7_9GAST</name>
<sequence length="129" mass="14682">MVPHYATCVDRRFIFCDEEETRDLYEAKANLLQFLCSPTGSKLATSLLNTRVCGYDGRTEFNLHQALNSCYEAFTPDMAHDCSHVETLRQCLVNSAPESACHDQMVTFIEDVWSHATGKRYERLGCPTH</sequence>
<proteinExistence type="predicted"/>
<evidence type="ECO:0000313" key="2">
    <source>
        <dbReference type="Proteomes" id="UP000735302"/>
    </source>
</evidence>
<organism evidence="1 2">
    <name type="scientific">Plakobranchus ocellatus</name>
    <dbReference type="NCBI Taxonomy" id="259542"/>
    <lineage>
        <taxon>Eukaryota</taxon>
        <taxon>Metazoa</taxon>
        <taxon>Spiralia</taxon>
        <taxon>Lophotrochozoa</taxon>
        <taxon>Mollusca</taxon>
        <taxon>Gastropoda</taxon>
        <taxon>Heterobranchia</taxon>
        <taxon>Euthyneura</taxon>
        <taxon>Panpulmonata</taxon>
        <taxon>Sacoglossa</taxon>
        <taxon>Placobranchoidea</taxon>
        <taxon>Plakobranchidae</taxon>
        <taxon>Plakobranchus</taxon>
    </lineage>
</organism>
<evidence type="ECO:0000313" key="1">
    <source>
        <dbReference type="EMBL" id="GFN76792.1"/>
    </source>
</evidence>
<protein>
    <submittedName>
        <fullName evidence="1">Uncharacterized protein</fullName>
    </submittedName>
</protein>
<dbReference type="AlphaFoldDB" id="A0AAV3Y3K7"/>
<gene>
    <name evidence="1" type="ORF">PoB_000329800</name>
</gene>
<reference evidence="1 2" key="1">
    <citation type="journal article" date="2021" name="Elife">
        <title>Chloroplast acquisition without the gene transfer in kleptoplastic sea slugs, Plakobranchus ocellatus.</title>
        <authorList>
            <person name="Maeda T."/>
            <person name="Takahashi S."/>
            <person name="Yoshida T."/>
            <person name="Shimamura S."/>
            <person name="Takaki Y."/>
            <person name="Nagai Y."/>
            <person name="Toyoda A."/>
            <person name="Suzuki Y."/>
            <person name="Arimoto A."/>
            <person name="Ishii H."/>
            <person name="Satoh N."/>
            <person name="Nishiyama T."/>
            <person name="Hasebe M."/>
            <person name="Maruyama T."/>
            <person name="Minagawa J."/>
            <person name="Obokata J."/>
            <person name="Shigenobu S."/>
        </authorList>
    </citation>
    <scope>NUCLEOTIDE SEQUENCE [LARGE SCALE GENOMIC DNA]</scope>
</reference>
<dbReference type="Proteomes" id="UP000735302">
    <property type="component" value="Unassembled WGS sequence"/>
</dbReference>
<comment type="caution">
    <text evidence="1">The sequence shown here is derived from an EMBL/GenBank/DDBJ whole genome shotgun (WGS) entry which is preliminary data.</text>
</comment>